<dbReference type="GO" id="GO:0016052">
    <property type="term" value="P:carbohydrate catabolic process"/>
    <property type="evidence" value="ECO:0007669"/>
    <property type="project" value="InterPro"/>
</dbReference>
<protein>
    <submittedName>
        <fullName evidence="3">Carbohydrate binding family 9 domain-containing protein</fullName>
    </submittedName>
</protein>
<dbReference type="InterPro" id="IPR045670">
    <property type="entry name" value="DUF5916"/>
</dbReference>
<evidence type="ECO:0000259" key="2">
    <source>
        <dbReference type="Pfam" id="PF19313"/>
    </source>
</evidence>
<dbReference type="KEGG" id="rhoz:GXP67_11215"/>
<dbReference type="AlphaFoldDB" id="A0A6C0GHI7"/>
<name>A0A6C0GHI7_9BACT</name>
<dbReference type="EMBL" id="CP048222">
    <property type="protein sequence ID" value="QHT67173.1"/>
    <property type="molecule type" value="Genomic_DNA"/>
</dbReference>
<dbReference type="Proteomes" id="UP000480178">
    <property type="component" value="Chromosome"/>
</dbReference>
<evidence type="ECO:0000313" key="4">
    <source>
        <dbReference type="Proteomes" id="UP000480178"/>
    </source>
</evidence>
<evidence type="ECO:0000313" key="3">
    <source>
        <dbReference type="EMBL" id="QHT67173.1"/>
    </source>
</evidence>
<dbReference type="Pfam" id="PF19313">
    <property type="entry name" value="DUF5916"/>
    <property type="match status" value="1"/>
</dbReference>
<dbReference type="GO" id="GO:0030246">
    <property type="term" value="F:carbohydrate binding"/>
    <property type="evidence" value="ECO:0007669"/>
    <property type="project" value="InterPro"/>
</dbReference>
<feature type="domain" description="DUF5916" evidence="2">
    <location>
        <begin position="226"/>
        <end position="805"/>
    </location>
</feature>
<proteinExistence type="predicted"/>
<dbReference type="Gene3D" id="2.60.40.1190">
    <property type="match status" value="1"/>
</dbReference>
<feature type="domain" description="Carbohydrate-binding" evidence="1">
    <location>
        <begin position="36"/>
        <end position="188"/>
    </location>
</feature>
<dbReference type="SUPFAM" id="SSF49344">
    <property type="entry name" value="CBD9-like"/>
    <property type="match status" value="1"/>
</dbReference>
<dbReference type="Pfam" id="PF06452">
    <property type="entry name" value="CBM9_1"/>
    <property type="match status" value="1"/>
</dbReference>
<dbReference type="GO" id="GO:0004553">
    <property type="term" value="F:hydrolase activity, hydrolyzing O-glycosyl compounds"/>
    <property type="evidence" value="ECO:0007669"/>
    <property type="project" value="InterPro"/>
</dbReference>
<keyword evidence="4" id="KW-1185">Reference proteome</keyword>
<gene>
    <name evidence="3" type="ORF">GXP67_11215</name>
</gene>
<dbReference type="InterPro" id="IPR010502">
    <property type="entry name" value="Carb-bd_dom_fam9"/>
</dbReference>
<evidence type="ECO:0000259" key="1">
    <source>
        <dbReference type="Pfam" id="PF06452"/>
    </source>
</evidence>
<dbReference type="CDD" id="cd09618">
    <property type="entry name" value="CBM9_like_2"/>
    <property type="match status" value="1"/>
</dbReference>
<sequence>MHRILLLTFFTFLSEGLVFAQARQYRALRTSEAIKVDGVLDESIWQQSPEASQFVQNWPRYGQPETQKTKVRIVYDDIAVYVAAMMYESSADSILRQLTVRDNIGNSDYFAIYLDTYLDKINGYGFMVTAAGVQSDARYSSNGEDRAWNAVWESKVKINADSWVVEMKIPYSAIRFSNREEQVWGLNFRRQVRRNNESFFWNPVNPAVSGFLNQFGQLTGIEHIKSPLRLALLPYISSYANHYPHNTPDKRNATFNLNGGMDVKYGINESFTLDMTLVPDFGQVQSDNQVLNLSPFEVRFNENRQFFTEGTELFNKGGFFYSRRVGGTPLKYGDVEGQLQEGEEIVENPTTSRLVNASKISGRTKGGLGIGIFNAVSPNIYATVENEEGEQRKILTQPLSNYNILVFDQSLKNNSYVSLINTNVTRSGHTYDANVTGGLFKLANKKNTFALNGRTAVSQKFDPELNRPDRGYTLSLSGSKISGNLQYSLTQVIETDKYNPNDLGILYNNNEVSQIGRIAYNIYRPFWKLNNLYTSFSTAYSRLYRPDVFQNFWMNAGVYTTLKNFYEIGTHVNVEPVKTYDFYEPRVAGRYYTFPTNVQIGSDFYTDGRKKFALGLHGRYRTFNENNRQLYYVEISPRYRVNDKLSLQYNFNTRTVQDEMGSFGENVRNDSIFFGLRNVRAISSTLNSSYIFTEKMSLTLRARHYTSSALYRKYFALNTDGTLTEANFDQAKDVNFNTFNVDMVFSWWFAPGSEVSLVWKNAIASDGMEYTPNYLSNVNQTLQSPQNNSISIKVLYYLDVLNLKGKSQPKAPALITSI</sequence>
<reference evidence="3 4" key="1">
    <citation type="submission" date="2020-01" db="EMBL/GenBank/DDBJ databases">
        <authorList>
            <person name="Kim M.K."/>
        </authorList>
    </citation>
    <scope>NUCLEOTIDE SEQUENCE [LARGE SCALE GENOMIC DNA]</scope>
    <source>
        <strain evidence="3 4">172606-1</strain>
    </source>
</reference>
<organism evidence="3 4">
    <name type="scientific">Rhodocytophaga rosea</name>
    <dbReference type="NCBI Taxonomy" id="2704465"/>
    <lineage>
        <taxon>Bacteria</taxon>
        <taxon>Pseudomonadati</taxon>
        <taxon>Bacteroidota</taxon>
        <taxon>Cytophagia</taxon>
        <taxon>Cytophagales</taxon>
        <taxon>Rhodocytophagaceae</taxon>
        <taxon>Rhodocytophaga</taxon>
    </lineage>
</organism>
<dbReference type="RefSeq" id="WP_162443214.1">
    <property type="nucleotide sequence ID" value="NZ_CP048222.1"/>
</dbReference>
<accession>A0A6C0GHI7</accession>